<organism evidence="2 3">
    <name type="scientific">Balnearium lithotrophicum</name>
    <dbReference type="NCBI Taxonomy" id="223788"/>
    <lineage>
        <taxon>Bacteria</taxon>
        <taxon>Pseudomonadati</taxon>
        <taxon>Aquificota</taxon>
        <taxon>Aquificia</taxon>
        <taxon>Desulfurobacteriales</taxon>
        <taxon>Desulfurobacteriaceae</taxon>
        <taxon>Balnearium</taxon>
    </lineage>
</organism>
<evidence type="ECO:0000313" key="3">
    <source>
        <dbReference type="Proteomes" id="UP000317315"/>
    </source>
</evidence>
<keyword evidence="3" id="KW-1185">Reference proteome</keyword>
<dbReference type="Proteomes" id="UP000317315">
    <property type="component" value="Unassembled WGS sequence"/>
</dbReference>
<dbReference type="AlphaFoldDB" id="A0A521CK88"/>
<protein>
    <submittedName>
        <fullName evidence="2">Phage baseplate assembly protein W</fullName>
    </submittedName>
</protein>
<evidence type="ECO:0000259" key="1">
    <source>
        <dbReference type="Pfam" id="PF04965"/>
    </source>
</evidence>
<dbReference type="SUPFAM" id="SSF160719">
    <property type="entry name" value="gpW/gp25-like"/>
    <property type="match status" value="1"/>
</dbReference>
<dbReference type="Gene3D" id="3.10.450.40">
    <property type="match status" value="1"/>
</dbReference>
<name>A0A521CK88_9BACT</name>
<dbReference type="EMBL" id="FXTM01000013">
    <property type="protein sequence ID" value="SMO59090.1"/>
    <property type="molecule type" value="Genomic_DNA"/>
</dbReference>
<dbReference type="InterPro" id="IPR007048">
    <property type="entry name" value="IraD/Gp25-like"/>
</dbReference>
<dbReference type="Pfam" id="PF04965">
    <property type="entry name" value="GPW_gp25"/>
    <property type="match status" value="1"/>
</dbReference>
<proteinExistence type="predicted"/>
<reference evidence="2 3" key="1">
    <citation type="submission" date="2017-05" db="EMBL/GenBank/DDBJ databases">
        <authorList>
            <person name="Varghese N."/>
            <person name="Submissions S."/>
        </authorList>
    </citation>
    <scope>NUCLEOTIDE SEQUENCE [LARGE SCALE GENOMIC DNA]</scope>
    <source>
        <strain evidence="2 3">DSM 16304</strain>
    </source>
</reference>
<gene>
    <name evidence="2" type="ORF">SAMN06269117_1136</name>
</gene>
<sequence>MAVYKGFGLGFNKGTISTPPIKEDEALIADSIKQIVLTAKGERAMLRNFGSDWRKVIFEPNDDVLVELMRVVVEEAIKKWEKRVVFRDLELIERKENYVKFKIYYEIIGLTGTKQVDINFPIY</sequence>
<dbReference type="RefSeq" id="WP_185954257.1">
    <property type="nucleotide sequence ID" value="NZ_FXTM01000013.1"/>
</dbReference>
<accession>A0A521CK88</accession>
<evidence type="ECO:0000313" key="2">
    <source>
        <dbReference type="EMBL" id="SMO59090.1"/>
    </source>
</evidence>
<feature type="domain" description="IraD/Gp25-like" evidence="1">
    <location>
        <begin position="24"/>
        <end position="108"/>
    </location>
</feature>